<dbReference type="Pfam" id="PF15243">
    <property type="entry name" value="ANAPC15"/>
    <property type="match status" value="1"/>
</dbReference>
<name>A0A7R9FC32_9NEOP</name>
<accession>A0A7R9FC32</accession>
<gene>
    <name evidence="6" type="ORF">TBIB3V08_LOCUS12091</name>
</gene>
<dbReference type="InterPro" id="IPR026182">
    <property type="entry name" value="ANAPC15"/>
</dbReference>
<evidence type="ECO:0000256" key="4">
    <source>
        <dbReference type="ARBA" id="ARBA00022776"/>
    </source>
</evidence>
<evidence type="ECO:0000313" key="6">
    <source>
        <dbReference type="EMBL" id="CAD7449818.1"/>
    </source>
</evidence>
<dbReference type="PANTHER" id="PTHR22526:SF2">
    <property type="entry name" value="ANAPHASE PROMOTING COMPLEX C SUBUNIT 15, PSEUDOGENE-RELATED"/>
    <property type="match status" value="1"/>
</dbReference>
<dbReference type="GO" id="GO:0090266">
    <property type="term" value="P:regulation of mitotic cell cycle spindle assembly checkpoint"/>
    <property type="evidence" value="ECO:0007669"/>
    <property type="project" value="InterPro"/>
</dbReference>
<dbReference type="GO" id="GO:0005680">
    <property type="term" value="C:anaphase-promoting complex"/>
    <property type="evidence" value="ECO:0007669"/>
    <property type="project" value="InterPro"/>
</dbReference>
<comment type="pathway">
    <text evidence="1">Protein modification; protein ubiquitination.</text>
</comment>
<comment type="similarity">
    <text evidence="2">Belongs to the APC15 family.</text>
</comment>
<dbReference type="GO" id="GO:0051301">
    <property type="term" value="P:cell division"/>
    <property type="evidence" value="ECO:0007669"/>
    <property type="project" value="UniProtKB-KW"/>
</dbReference>
<dbReference type="EMBL" id="OD572605">
    <property type="protein sequence ID" value="CAD7449818.1"/>
    <property type="molecule type" value="Genomic_DNA"/>
</dbReference>
<organism evidence="6">
    <name type="scientific">Timema bartmani</name>
    <dbReference type="NCBI Taxonomy" id="61472"/>
    <lineage>
        <taxon>Eukaryota</taxon>
        <taxon>Metazoa</taxon>
        <taxon>Ecdysozoa</taxon>
        <taxon>Arthropoda</taxon>
        <taxon>Hexapoda</taxon>
        <taxon>Insecta</taxon>
        <taxon>Pterygota</taxon>
        <taxon>Neoptera</taxon>
        <taxon>Polyneoptera</taxon>
        <taxon>Phasmatodea</taxon>
        <taxon>Timematodea</taxon>
        <taxon>Timematoidea</taxon>
        <taxon>Timematidae</taxon>
        <taxon>Timema</taxon>
    </lineage>
</organism>
<evidence type="ECO:0000256" key="2">
    <source>
        <dbReference type="ARBA" id="ARBA00009618"/>
    </source>
</evidence>
<reference evidence="6" key="1">
    <citation type="submission" date="2020-11" db="EMBL/GenBank/DDBJ databases">
        <authorList>
            <person name="Tran Van P."/>
        </authorList>
    </citation>
    <scope>NUCLEOTIDE SEQUENCE</scope>
</reference>
<protein>
    <submittedName>
        <fullName evidence="6">Uncharacterized protein</fullName>
    </submittedName>
</protein>
<proteinExistence type="inferred from homology"/>
<sequence>MPVPLFPSLNPKLTDSLWFNVDKAIDEEAELTLIEQEHTTWLNNVTNEDYELIPIGKTASELTLRNKKYPHPVLMNEASAEMDEAEFIDRMTRLPPGTFGSGGD</sequence>
<evidence type="ECO:0000256" key="1">
    <source>
        <dbReference type="ARBA" id="ARBA00004906"/>
    </source>
</evidence>
<keyword evidence="4" id="KW-0498">Mitosis</keyword>
<evidence type="ECO:0000256" key="3">
    <source>
        <dbReference type="ARBA" id="ARBA00022618"/>
    </source>
</evidence>
<keyword evidence="3" id="KW-0132">Cell division</keyword>
<dbReference type="AlphaFoldDB" id="A0A7R9FC32"/>
<dbReference type="PANTHER" id="PTHR22526">
    <property type="entry name" value="ANAPHASE PROMOTING COMPLEX C SUBUNIT 15, PSEUDOGENE-RELATED"/>
    <property type="match status" value="1"/>
</dbReference>
<evidence type="ECO:0000256" key="5">
    <source>
        <dbReference type="ARBA" id="ARBA00023306"/>
    </source>
</evidence>
<keyword evidence="5" id="KW-0131">Cell cycle</keyword>